<dbReference type="OrthoDB" id="2679368at2"/>
<keyword evidence="1" id="KW-0472">Membrane</keyword>
<proteinExistence type="predicted"/>
<protein>
    <submittedName>
        <fullName evidence="2">Uncharacterized protein</fullName>
    </submittedName>
</protein>
<comment type="caution">
    <text evidence="2">The sequence shown here is derived from an EMBL/GenBank/DDBJ whole genome shotgun (WGS) entry which is preliminary data.</text>
</comment>
<keyword evidence="1" id="KW-0812">Transmembrane</keyword>
<gene>
    <name evidence="2" type="ORF">PBAT_01695</name>
</gene>
<dbReference type="AlphaFoldDB" id="A0A168QYZ5"/>
<evidence type="ECO:0000256" key="1">
    <source>
        <dbReference type="SAM" id="Phobius"/>
    </source>
</evidence>
<name>A0A168QYZ5_9BACL</name>
<sequence length="87" mass="9758">MKYIGLVIVALLIIGGLILWVRTLKARKSSRNVIQFEKAKNNMQMMQKCTYCKKINKITFYASANGTVVGVCKACKSKVNSEDMLPL</sequence>
<accession>A0A168QYZ5</accession>
<dbReference type="EMBL" id="LVJI01000001">
    <property type="protein sequence ID" value="OAB48376.1"/>
    <property type="molecule type" value="Genomic_DNA"/>
</dbReference>
<dbReference type="Proteomes" id="UP000077355">
    <property type="component" value="Unassembled WGS sequence"/>
</dbReference>
<organism evidence="2 3">
    <name type="scientific">Paenibacillus antarcticus</name>
    <dbReference type="NCBI Taxonomy" id="253703"/>
    <lineage>
        <taxon>Bacteria</taxon>
        <taxon>Bacillati</taxon>
        <taxon>Bacillota</taxon>
        <taxon>Bacilli</taxon>
        <taxon>Bacillales</taxon>
        <taxon>Paenibacillaceae</taxon>
        <taxon>Paenibacillus</taxon>
    </lineage>
</organism>
<feature type="transmembrane region" description="Helical" evidence="1">
    <location>
        <begin position="6"/>
        <end position="24"/>
    </location>
</feature>
<keyword evidence="3" id="KW-1185">Reference proteome</keyword>
<keyword evidence="1" id="KW-1133">Transmembrane helix</keyword>
<evidence type="ECO:0000313" key="3">
    <source>
        <dbReference type="Proteomes" id="UP000077355"/>
    </source>
</evidence>
<dbReference type="RefSeq" id="WP_068646010.1">
    <property type="nucleotide sequence ID" value="NZ_CP043611.1"/>
</dbReference>
<evidence type="ECO:0000313" key="2">
    <source>
        <dbReference type="EMBL" id="OAB48376.1"/>
    </source>
</evidence>
<reference evidence="2 3" key="1">
    <citation type="submission" date="2016-03" db="EMBL/GenBank/DDBJ databases">
        <title>Draft genome sequence of Paenibacillus antarcticus CECT 5836.</title>
        <authorList>
            <person name="Shin S.-K."/>
            <person name="Yi H."/>
        </authorList>
    </citation>
    <scope>NUCLEOTIDE SEQUENCE [LARGE SCALE GENOMIC DNA]</scope>
    <source>
        <strain evidence="2 3">CECT 5836</strain>
    </source>
</reference>